<dbReference type="AlphaFoldDB" id="A0A9D4QMT4"/>
<reference evidence="1" key="2">
    <citation type="submission" date="2020-11" db="EMBL/GenBank/DDBJ databases">
        <authorList>
            <person name="McCartney M.A."/>
            <person name="Auch B."/>
            <person name="Kono T."/>
            <person name="Mallez S."/>
            <person name="Becker A."/>
            <person name="Gohl D.M."/>
            <person name="Silverstein K.A.T."/>
            <person name="Koren S."/>
            <person name="Bechman K.B."/>
            <person name="Herman A."/>
            <person name="Abrahante J.E."/>
            <person name="Garbe J."/>
        </authorList>
    </citation>
    <scope>NUCLEOTIDE SEQUENCE</scope>
    <source>
        <strain evidence="1">Duluth1</strain>
        <tissue evidence="1">Whole animal</tissue>
    </source>
</reference>
<keyword evidence="2" id="KW-1185">Reference proteome</keyword>
<accession>A0A9D4QMT4</accession>
<dbReference type="Proteomes" id="UP000828390">
    <property type="component" value="Unassembled WGS sequence"/>
</dbReference>
<evidence type="ECO:0000313" key="1">
    <source>
        <dbReference type="EMBL" id="KAH3835937.1"/>
    </source>
</evidence>
<gene>
    <name evidence="1" type="ORF">DPMN_109306</name>
</gene>
<evidence type="ECO:0000313" key="2">
    <source>
        <dbReference type="Proteomes" id="UP000828390"/>
    </source>
</evidence>
<comment type="caution">
    <text evidence="1">The sequence shown here is derived from an EMBL/GenBank/DDBJ whole genome shotgun (WGS) entry which is preliminary data.</text>
</comment>
<protein>
    <submittedName>
        <fullName evidence="1">Uncharacterized protein</fullName>
    </submittedName>
</protein>
<name>A0A9D4QMT4_DREPO</name>
<proteinExistence type="predicted"/>
<reference evidence="1" key="1">
    <citation type="journal article" date="2019" name="bioRxiv">
        <title>The Genome of the Zebra Mussel, Dreissena polymorpha: A Resource for Invasive Species Research.</title>
        <authorList>
            <person name="McCartney M.A."/>
            <person name="Auch B."/>
            <person name="Kono T."/>
            <person name="Mallez S."/>
            <person name="Zhang Y."/>
            <person name="Obille A."/>
            <person name="Becker A."/>
            <person name="Abrahante J.E."/>
            <person name="Garbe J."/>
            <person name="Badalamenti J.P."/>
            <person name="Herman A."/>
            <person name="Mangelson H."/>
            <person name="Liachko I."/>
            <person name="Sullivan S."/>
            <person name="Sone E.D."/>
            <person name="Koren S."/>
            <person name="Silverstein K.A.T."/>
            <person name="Beckman K.B."/>
            <person name="Gohl D.M."/>
        </authorList>
    </citation>
    <scope>NUCLEOTIDE SEQUENCE</scope>
    <source>
        <strain evidence="1">Duluth1</strain>
        <tissue evidence="1">Whole animal</tissue>
    </source>
</reference>
<dbReference type="EMBL" id="JAIWYP010000004">
    <property type="protein sequence ID" value="KAH3835937.1"/>
    <property type="molecule type" value="Genomic_DNA"/>
</dbReference>
<sequence>MLQEFLNDDSAVKDMFHCAPPSSESNLLFSLQFLGLTFQSIKYDMKHDFAGITDEAEGALIFSQLEVALFRQGYDQ</sequence>
<organism evidence="1 2">
    <name type="scientific">Dreissena polymorpha</name>
    <name type="common">Zebra mussel</name>
    <name type="synonym">Mytilus polymorpha</name>
    <dbReference type="NCBI Taxonomy" id="45954"/>
    <lineage>
        <taxon>Eukaryota</taxon>
        <taxon>Metazoa</taxon>
        <taxon>Spiralia</taxon>
        <taxon>Lophotrochozoa</taxon>
        <taxon>Mollusca</taxon>
        <taxon>Bivalvia</taxon>
        <taxon>Autobranchia</taxon>
        <taxon>Heteroconchia</taxon>
        <taxon>Euheterodonta</taxon>
        <taxon>Imparidentia</taxon>
        <taxon>Neoheterodontei</taxon>
        <taxon>Myida</taxon>
        <taxon>Dreissenoidea</taxon>
        <taxon>Dreissenidae</taxon>
        <taxon>Dreissena</taxon>
    </lineage>
</organism>